<dbReference type="PANTHER" id="PTHR15350:SF5">
    <property type="entry name" value="COP9 SIGNALOSOME COMPLEX SUBUNIT 7"/>
    <property type="match status" value="1"/>
</dbReference>
<sequence length="390" mass="44713">MELETKQSHLIDHFLNLFAQSSSSSSRCVSLVVEATSHPSLFAFSGLLSIPNLLQLQETQDSPYLHMLRVFAHGTWTDYKRKSDSLPELTPPQILKLKQLTLLTLAETNKVLHYDQLMQELDVPNVRELEDFLIDECIYVGIVRGKLDHLGRCFQVQFAAGRDLIPGQLESMIEISSKWLSASENLLVSIQEKIKWADNMFEIDKKHKSDVEQKVEEMKSLSLHNFSDLWCPVLELIFEPLLLHIMFVDYDHAMGCLMAQGRKITKGNSLLHFHGFFIPRNIIGQLCLNAYAAIYGLMSLTSYKQALTDIPDNQIYSDFREKDPKRLKSGVASCMSEDLITTYEIMEAAYSILKTIVDKELIGWEFFEDKFNFETSSPLQSFLFVLPKVR</sequence>
<dbReference type="SMART" id="SM00088">
    <property type="entry name" value="PINT"/>
    <property type="match status" value="1"/>
</dbReference>
<dbReference type="PROSITE" id="PS50250">
    <property type="entry name" value="PCI"/>
    <property type="match status" value="1"/>
</dbReference>
<evidence type="ECO:0000259" key="3">
    <source>
        <dbReference type="PROSITE" id="PS50250"/>
    </source>
</evidence>
<evidence type="ECO:0000313" key="5">
    <source>
        <dbReference type="Proteomes" id="UP001359559"/>
    </source>
</evidence>
<dbReference type="InterPro" id="IPR000717">
    <property type="entry name" value="PCI_dom"/>
</dbReference>
<evidence type="ECO:0000256" key="2">
    <source>
        <dbReference type="ARBA" id="ARBA00022790"/>
    </source>
</evidence>
<dbReference type="PANTHER" id="PTHR15350">
    <property type="entry name" value="COP9 SIGNALOSOME COMPLEX SUBUNIT 7/DENDRITIC CELL PROTEIN GA17"/>
    <property type="match status" value="1"/>
</dbReference>
<feature type="domain" description="PCI" evidence="3">
    <location>
        <begin position="1"/>
        <end position="161"/>
    </location>
</feature>
<reference evidence="4 5" key="1">
    <citation type="submission" date="2024-01" db="EMBL/GenBank/DDBJ databases">
        <title>The genomes of 5 underutilized Papilionoideae crops provide insights into root nodulation and disease resistance.</title>
        <authorList>
            <person name="Yuan L."/>
        </authorList>
    </citation>
    <scope>NUCLEOTIDE SEQUENCE [LARGE SCALE GENOMIC DNA]</scope>
    <source>
        <strain evidence="4">LY-2023</strain>
        <tissue evidence="4">Leaf</tissue>
    </source>
</reference>
<dbReference type="InterPro" id="IPR045237">
    <property type="entry name" value="COPS7/eIF3m"/>
</dbReference>
<dbReference type="AlphaFoldDB" id="A0AAN9P6S1"/>
<organism evidence="4 5">
    <name type="scientific">Clitoria ternatea</name>
    <name type="common">Butterfly pea</name>
    <dbReference type="NCBI Taxonomy" id="43366"/>
    <lineage>
        <taxon>Eukaryota</taxon>
        <taxon>Viridiplantae</taxon>
        <taxon>Streptophyta</taxon>
        <taxon>Embryophyta</taxon>
        <taxon>Tracheophyta</taxon>
        <taxon>Spermatophyta</taxon>
        <taxon>Magnoliopsida</taxon>
        <taxon>eudicotyledons</taxon>
        <taxon>Gunneridae</taxon>
        <taxon>Pentapetalae</taxon>
        <taxon>rosids</taxon>
        <taxon>fabids</taxon>
        <taxon>Fabales</taxon>
        <taxon>Fabaceae</taxon>
        <taxon>Papilionoideae</taxon>
        <taxon>50 kb inversion clade</taxon>
        <taxon>NPAAA clade</taxon>
        <taxon>indigoferoid/millettioid clade</taxon>
        <taxon>Phaseoleae</taxon>
        <taxon>Clitoria</taxon>
    </lineage>
</organism>
<evidence type="ECO:0000256" key="1">
    <source>
        <dbReference type="ARBA" id="ARBA00008482"/>
    </source>
</evidence>
<comment type="caution">
    <text evidence="4">The sequence shown here is derived from an EMBL/GenBank/DDBJ whole genome shotgun (WGS) entry which is preliminary data.</text>
</comment>
<protein>
    <recommendedName>
        <fullName evidence="3">PCI domain-containing protein</fullName>
    </recommendedName>
</protein>
<keyword evidence="5" id="KW-1185">Reference proteome</keyword>
<name>A0AAN9P6S1_CLITE</name>
<dbReference type="EMBL" id="JAYKXN010000005">
    <property type="protein sequence ID" value="KAK7286982.1"/>
    <property type="molecule type" value="Genomic_DNA"/>
</dbReference>
<evidence type="ECO:0000313" key="4">
    <source>
        <dbReference type="EMBL" id="KAK7286982.1"/>
    </source>
</evidence>
<dbReference type="Pfam" id="PF01399">
    <property type="entry name" value="PCI"/>
    <property type="match status" value="1"/>
</dbReference>
<accession>A0AAN9P6S1</accession>
<proteinExistence type="inferred from homology"/>
<dbReference type="GO" id="GO:0008180">
    <property type="term" value="C:COP9 signalosome"/>
    <property type="evidence" value="ECO:0007669"/>
    <property type="project" value="UniProtKB-KW"/>
</dbReference>
<keyword evidence="2" id="KW-0736">Signalosome</keyword>
<comment type="similarity">
    <text evidence="1">Belongs to the CSN7/EIF3M family. CSN7 subfamily.</text>
</comment>
<dbReference type="Proteomes" id="UP001359559">
    <property type="component" value="Unassembled WGS sequence"/>
</dbReference>
<gene>
    <name evidence="4" type="ORF">RJT34_22372</name>
</gene>